<name>A0A7D4U8B0_9MICO</name>
<dbReference type="InterPro" id="IPR050922">
    <property type="entry name" value="LytR/CpsA/Psr_CW_biosynth"/>
</dbReference>
<keyword evidence="6" id="KW-1185">Reference proteome</keyword>
<dbReference type="Pfam" id="PF03816">
    <property type="entry name" value="LytR_cpsA_psr"/>
    <property type="match status" value="1"/>
</dbReference>
<keyword evidence="3" id="KW-0812">Transmembrane</keyword>
<protein>
    <submittedName>
        <fullName evidence="5">LCP family protein</fullName>
    </submittedName>
</protein>
<dbReference type="RefSeq" id="WP_173494132.1">
    <property type="nucleotide sequence ID" value="NZ_CP054056.1"/>
</dbReference>
<dbReference type="EMBL" id="CP054056">
    <property type="protein sequence ID" value="QKJ25836.1"/>
    <property type="molecule type" value="Genomic_DNA"/>
</dbReference>
<reference evidence="5 6" key="1">
    <citation type="submission" date="2020-05" db="EMBL/GenBank/DDBJ databases">
        <title>Aquirufa sp. strain 15G-AUS-rot a new Aquirufa species.</title>
        <authorList>
            <person name="Pitt A."/>
            <person name="Hahn M.W."/>
        </authorList>
    </citation>
    <scope>NUCLEOTIDE SEQUENCE [LARGE SCALE GENOMIC DNA]</scope>
    <source>
        <strain evidence="5 6">15G-AUS-rot</strain>
    </source>
</reference>
<evidence type="ECO:0000256" key="3">
    <source>
        <dbReference type="SAM" id="Phobius"/>
    </source>
</evidence>
<dbReference type="Proteomes" id="UP000501003">
    <property type="component" value="Chromosome"/>
</dbReference>
<feature type="compositionally biased region" description="Polar residues" evidence="2">
    <location>
        <begin position="391"/>
        <end position="402"/>
    </location>
</feature>
<keyword evidence="3" id="KW-1133">Transmembrane helix</keyword>
<keyword evidence="3" id="KW-0472">Membrane</keyword>
<evidence type="ECO:0000256" key="2">
    <source>
        <dbReference type="SAM" id="MobiDB-lite"/>
    </source>
</evidence>
<feature type="region of interest" description="Disordered" evidence="2">
    <location>
        <begin position="358"/>
        <end position="402"/>
    </location>
</feature>
<gene>
    <name evidence="5" type="ORF">HRU87_06700</name>
</gene>
<feature type="domain" description="Cell envelope-related transcriptional attenuator" evidence="4">
    <location>
        <begin position="103"/>
        <end position="259"/>
    </location>
</feature>
<feature type="transmembrane region" description="Helical" evidence="3">
    <location>
        <begin position="20"/>
        <end position="46"/>
    </location>
</feature>
<dbReference type="PANTHER" id="PTHR33392:SF6">
    <property type="entry name" value="POLYISOPRENYL-TEICHOIC ACID--PEPTIDOGLYCAN TEICHOIC ACID TRANSFERASE TAGU"/>
    <property type="match status" value="1"/>
</dbReference>
<dbReference type="AlphaFoldDB" id="A0A7D4U8B0"/>
<dbReference type="PANTHER" id="PTHR33392">
    <property type="entry name" value="POLYISOPRENYL-TEICHOIC ACID--PEPTIDOGLYCAN TEICHOIC ACID TRANSFERASE TAGU"/>
    <property type="match status" value="1"/>
</dbReference>
<dbReference type="KEGG" id="aqg:HRU87_06700"/>
<evidence type="ECO:0000313" key="5">
    <source>
        <dbReference type="EMBL" id="QKJ25836.1"/>
    </source>
</evidence>
<organism evidence="5 6">
    <name type="scientific">Aquiluna borgnonia</name>
    <dbReference type="NCBI Taxonomy" id="2499157"/>
    <lineage>
        <taxon>Bacteria</taxon>
        <taxon>Bacillati</taxon>
        <taxon>Actinomycetota</taxon>
        <taxon>Actinomycetes</taxon>
        <taxon>Micrococcales</taxon>
        <taxon>Microbacteriaceae</taxon>
        <taxon>Luna cluster</taxon>
        <taxon>Luna-1 subcluster</taxon>
        <taxon>Aquiluna</taxon>
    </lineage>
</organism>
<proteinExistence type="inferred from homology"/>
<dbReference type="InterPro" id="IPR004474">
    <property type="entry name" value="LytR_CpsA_psr"/>
</dbReference>
<comment type="similarity">
    <text evidence="1">Belongs to the LytR/CpsA/Psr (LCP) family.</text>
</comment>
<evidence type="ECO:0000259" key="4">
    <source>
        <dbReference type="Pfam" id="PF03816"/>
    </source>
</evidence>
<evidence type="ECO:0000256" key="1">
    <source>
        <dbReference type="ARBA" id="ARBA00006068"/>
    </source>
</evidence>
<accession>A0A7D4U8B0</accession>
<evidence type="ECO:0000313" key="6">
    <source>
        <dbReference type="Proteomes" id="UP000501003"/>
    </source>
</evidence>
<dbReference type="NCBIfam" id="TIGR00350">
    <property type="entry name" value="lytR_cpsA_psr"/>
    <property type="match status" value="1"/>
</dbReference>
<dbReference type="Gene3D" id="3.40.630.190">
    <property type="entry name" value="LCP protein"/>
    <property type="match status" value="1"/>
</dbReference>
<sequence length="402" mass="42618">MTESEFIFPDETKRPRRRGWLTKLIIGFTVVTGLVALAAGGGYVYVLSQLKASGIDVYSTDGATYAPPTAAEIDGPINVLLIGSDTREGQGSTAYGPVGNALADVIILLHVSEDRKNAVALSFPRDLMVEVPSCPNPDGGEPYPGSDLMQINATMNNGGPACTLLTIQELTGVRIPYLAMIDFKGVIAMSEAVGGVTVCVAEPIQDQYTDLYLEAGEHTLIGEQALAFLRTRHGVGDGSDLSRISNQQVFLTSLVRKLKDEGALTNPFTMLKLGTAALENMTLSNSLTSIRVILGMASEVNDVDLDKITFLKLPVYSMSGNYAGRVGLIEEQGQLLFEKLAQDQPLVLQEANVGSGAVVAETEEPTISESVEAAPDSAATSSDEPLPDWVQGTNASVKSCSS</sequence>